<feature type="transmembrane region" description="Helical" evidence="2">
    <location>
        <begin position="6"/>
        <end position="24"/>
    </location>
</feature>
<feature type="compositionally biased region" description="Basic and acidic residues" evidence="1">
    <location>
        <begin position="246"/>
        <end position="256"/>
    </location>
</feature>
<protein>
    <submittedName>
        <fullName evidence="4">Uncharacterized protein</fullName>
    </submittedName>
</protein>
<dbReference type="AlphaFoldDB" id="A0A2B7JQY4"/>
<dbReference type="Proteomes" id="UP000226191">
    <property type="component" value="Unassembled WGS sequence"/>
</dbReference>
<dbReference type="Proteomes" id="UP000256621">
    <property type="component" value="Chromosome"/>
</dbReference>
<dbReference type="EMBL" id="MVCE01000002">
    <property type="protein sequence ID" value="PGF34839.1"/>
    <property type="molecule type" value="Genomic_DNA"/>
</dbReference>
<evidence type="ECO:0000313" key="3">
    <source>
        <dbReference type="EMBL" id="AXM06615.1"/>
    </source>
</evidence>
<keyword evidence="2" id="KW-0812">Transmembrane</keyword>
<evidence type="ECO:0000256" key="1">
    <source>
        <dbReference type="SAM" id="MobiDB-lite"/>
    </source>
</evidence>
<feature type="region of interest" description="Disordered" evidence="1">
    <location>
        <begin position="246"/>
        <end position="267"/>
    </location>
</feature>
<feature type="transmembrane region" description="Helical" evidence="2">
    <location>
        <begin position="96"/>
        <end position="114"/>
    </location>
</feature>
<feature type="transmembrane region" description="Helical" evidence="2">
    <location>
        <begin position="120"/>
        <end position="141"/>
    </location>
</feature>
<dbReference type="EMBL" id="CP031442">
    <property type="protein sequence ID" value="AXM06615.1"/>
    <property type="molecule type" value="Genomic_DNA"/>
</dbReference>
<dbReference type="OrthoDB" id="3218604at2"/>
<gene>
    <name evidence="4" type="ORF">B1B09_04220</name>
    <name evidence="3" type="ORF">DXN06_05245</name>
</gene>
<organism evidence="4 5">
    <name type="scientific">Cutibacterium acnes</name>
    <name type="common">Propionibacterium acnes</name>
    <dbReference type="NCBI Taxonomy" id="1747"/>
    <lineage>
        <taxon>Bacteria</taxon>
        <taxon>Bacillati</taxon>
        <taxon>Actinomycetota</taxon>
        <taxon>Actinomycetes</taxon>
        <taxon>Propionibacteriales</taxon>
        <taxon>Propionibacteriaceae</taxon>
        <taxon>Cutibacterium</taxon>
    </lineage>
</organism>
<proteinExistence type="predicted"/>
<reference evidence="4 5" key="1">
    <citation type="submission" date="2017-02" db="EMBL/GenBank/DDBJ databases">
        <title>Prevalence of linear plasmids in Cutibacterium acnes isolates obtained from cancerous prostatic tissue.</title>
        <authorList>
            <person name="Davidsson S."/>
            <person name="Bruggemann H."/>
        </authorList>
    </citation>
    <scope>NUCLEOTIDE SEQUENCE [LARGE SCALE GENOMIC DNA]</scope>
    <source>
        <strain evidence="4 5">11-78</strain>
    </source>
</reference>
<evidence type="ECO:0000313" key="5">
    <source>
        <dbReference type="Proteomes" id="UP000226191"/>
    </source>
</evidence>
<keyword evidence="2" id="KW-1133">Transmembrane helix</keyword>
<evidence type="ECO:0000256" key="2">
    <source>
        <dbReference type="SAM" id="Phobius"/>
    </source>
</evidence>
<keyword evidence="2" id="KW-0472">Membrane</keyword>
<sequence>MSFVQALQAVLIAIVLVGWIAYLVPMVVNRRRSQEVTDDKHEDFPDTMSVVSRGSCTVTPNDTDENPRVELSTPYTRSYARWDLRRSWAVAARRRMTTMLVLLGLTALAMVLAITDVTPWWLVAIFVLLLVGFFALARWSVVAMAKRFDRRYALIDKGWDEDTVELEVGTEPFRAEDEPTSWTIDLDRPVTAPEGSLWDDVVVTAPTYVSTPLGARTVRTIDLSAPGPVPGQVDTPVVAEKPVERSDGEHVAEAHEGPSGIVGVASA</sequence>
<evidence type="ECO:0000313" key="4">
    <source>
        <dbReference type="EMBL" id="PGF34839.1"/>
    </source>
</evidence>
<reference evidence="3 6" key="2">
    <citation type="submission" date="2018-08" db="EMBL/GenBank/DDBJ databases">
        <title>Genome sequencing of Cutibacterium acnes KCOM 1315.</title>
        <authorList>
            <person name="Kook J.-K."/>
            <person name="Park S.-N."/>
            <person name="Lim Y.K."/>
        </authorList>
    </citation>
    <scope>NUCLEOTIDE SEQUENCE [LARGE SCALE GENOMIC DNA]</scope>
    <source>
        <strain evidence="3 6">KCOM 1315</strain>
    </source>
</reference>
<accession>A0A2B7JQY4</accession>
<evidence type="ECO:0000313" key="6">
    <source>
        <dbReference type="Proteomes" id="UP000256621"/>
    </source>
</evidence>
<name>A0A2B7JQY4_CUTAC</name>